<reference evidence="2" key="1">
    <citation type="submission" date="2014-11" db="EMBL/GenBank/DDBJ databases">
        <authorList>
            <person name="Otto D Thomas"/>
            <person name="Naeem Raeece"/>
        </authorList>
    </citation>
    <scope>NUCLEOTIDE SEQUENCE</scope>
</reference>
<evidence type="ECO:0000313" key="2">
    <source>
        <dbReference type="EMBL" id="CEM05349.1"/>
    </source>
</evidence>
<feature type="transmembrane region" description="Helical" evidence="1">
    <location>
        <begin position="135"/>
        <end position="154"/>
    </location>
</feature>
<proteinExistence type="predicted"/>
<keyword evidence="1" id="KW-0812">Transmembrane</keyword>
<dbReference type="EMBL" id="CDMZ01000046">
    <property type="protein sequence ID" value="CEM05349.1"/>
    <property type="molecule type" value="Genomic_DNA"/>
</dbReference>
<evidence type="ECO:0000256" key="1">
    <source>
        <dbReference type="SAM" id="Phobius"/>
    </source>
</evidence>
<sequence length="169" mass="18900">MKHGRTVKPVKYHKGGEVHWSGAFLIAFTLGGIVAALHSIFHVPEKGGQALASVKGFSEDAVREVVDHQPDLFAEDEEQAAPRRRLELTFNIEQIKAVLKEDIQGLSSVQQFLFDPRAFEVTPDITPADQTADSFYFFFCFCFVVGGIGLFIYLCTVRDYDSVVCIEHD</sequence>
<feature type="transmembrane region" description="Helical" evidence="1">
    <location>
        <begin position="20"/>
        <end position="41"/>
    </location>
</feature>
<name>A0A0G4F0I0_9ALVE</name>
<accession>A0A0G4F0I0</accession>
<gene>
    <name evidence="2" type="ORF">Cvel_14570</name>
</gene>
<organism evidence="2">
    <name type="scientific">Chromera velia CCMP2878</name>
    <dbReference type="NCBI Taxonomy" id="1169474"/>
    <lineage>
        <taxon>Eukaryota</taxon>
        <taxon>Sar</taxon>
        <taxon>Alveolata</taxon>
        <taxon>Colpodellida</taxon>
        <taxon>Chromeraceae</taxon>
        <taxon>Chromera</taxon>
    </lineage>
</organism>
<dbReference type="AlphaFoldDB" id="A0A0G4F0I0"/>
<keyword evidence="1" id="KW-1133">Transmembrane helix</keyword>
<keyword evidence="1" id="KW-0472">Membrane</keyword>
<dbReference type="VEuPathDB" id="CryptoDB:Cvel_14570"/>
<protein>
    <submittedName>
        <fullName evidence="2">Uncharacterized protein</fullName>
    </submittedName>
</protein>